<dbReference type="InterPro" id="IPR010982">
    <property type="entry name" value="Lambda_DNA-bd_dom_sf"/>
</dbReference>
<dbReference type="GO" id="GO:0003677">
    <property type="term" value="F:DNA binding"/>
    <property type="evidence" value="ECO:0007669"/>
    <property type="project" value="InterPro"/>
</dbReference>
<sequence>MYKKLEIIERAILLNPQYIQAFREKLKITQSKLAKESGISQSHLSMLEKGKRQATKLIATAVTLGLLKCFSSNNVEDPIIELLDTLSLLKFEDTFADFVYEIIEKGDKRYLRMIEGYPVLIISKENLLNEMKNRLEVMDIESIELSRGKIRVLGKHLDNKYVEIFLDCSDVRRLEKKFMKKTGKKVIIQVFPKDEVPPIYSTNKDCIIIHCW</sequence>
<reference evidence="2 3" key="1">
    <citation type="journal article" date="2015" name="Int. J. Syst. Evol. Microbiol.">
        <title>M ethanocaldococcus bathoardescens sp. nov., a hyperthermophilic methanogen isolated from a volcanically active deep-sea hydrothermal vent.</title>
        <authorList>
            <person name="Stewart L.C."/>
            <person name="Jung J.H."/>
            <person name="Kim Y.T."/>
            <person name="Kwon S.W."/>
            <person name="Park C.S."/>
            <person name="Holden J.F."/>
        </authorList>
    </citation>
    <scope>NUCLEOTIDE SEQUENCE [LARGE SCALE GENOMIC DNA]</scope>
    <source>
        <strain evidence="2 3">JH146</strain>
    </source>
</reference>
<gene>
    <name evidence="2" type="ORF">JH146_0207</name>
</gene>
<dbReference type="HOGENOM" id="CLU_1297489_0_0_2"/>
<dbReference type="CDD" id="cd00093">
    <property type="entry name" value="HTH_XRE"/>
    <property type="match status" value="1"/>
</dbReference>
<evidence type="ECO:0000313" key="3">
    <source>
        <dbReference type="Proteomes" id="UP000028781"/>
    </source>
</evidence>
<dbReference type="EMBL" id="CP009149">
    <property type="protein sequence ID" value="AIJ05058.1"/>
    <property type="molecule type" value="Genomic_DNA"/>
</dbReference>
<accession>A0A076LF72</accession>
<dbReference type="GeneID" id="24890798"/>
<dbReference type="OrthoDB" id="59250at2157"/>
<evidence type="ECO:0000313" key="2">
    <source>
        <dbReference type="EMBL" id="AIJ05058.1"/>
    </source>
</evidence>
<dbReference type="InterPro" id="IPR001387">
    <property type="entry name" value="Cro/C1-type_HTH"/>
</dbReference>
<name>A0A076LF72_9EURY</name>
<keyword evidence="3" id="KW-1185">Reference proteome</keyword>
<dbReference type="STRING" id="1301915.JH146_0207"/>
<dbReference type="PROSITE" id="PS50943">
    <property type="entry name" value="HTH_CROC1"/>
    <property type="match status" value="1"/>
</dbReference>
<dbReference type="KEGG" id="mjh:JH146_0207"/>
<protein>
    <submittedName>
        <fullName evidence="2">Transcriptional regulator, XRE family</fullName>
    </submittedName>
</protein>
<dbReference type="Proteomes" id="UP000028781">
    <property type="component" value="Chromosome"/>
</dbReference>
<organism evidence="2 3">
    <name type="scientific">Methanocaldococcus bathoardescens</name>
    <dbReference type="NCBI Taxonomy" id="1301915"/>
    <lineage>
        <taxon>Archaea</taxon>
        <taxon>Methanobacteriati</taxon>
        <taxon>Methanobacteriota</taxon>
        <taxon>Methanomada group</taxon>
        <taxon>Methanococci</taxon>
        <taxon>Methanococcales</taxon>
        <taxon>Methanocaldococcaceae</taxon>
        <taxon>Methanocaldococcus</taxon>
    </lineage>
</organism>
<dbReference type="SUPFAM" id="SSF47413">
    <property type="entry name" value="lambda repressor-like DNA-binding domains"/>
    <property type="match status" value="1"/>
</dbReference>
<dbReference type="RefSeq" id="WP_048201265.1">
    <property type="nucleotide sequence ID" value="NZ_CP009149.1"/>
</dbReference>
<feature type="domain" description="HTH cro/C1-type" evidence="1">
    <location>
        <begin position="19"/>
        <end position="55"/>
    </location>
</feature>
<evidence type="ECO:0000259" key="1">
    <source>
        <dbReference type="PROSITE" id="PS50943"/>
    </source>
</evidence>
<dbReference type="SMART" id="SM00530">
    <property type="entry name" value="HTH_XRE"/>
    <property type="match status" value="1"/>
</dbReference>
<dbReference type="Pfam" id="PF01381">
    <property type="entry name" value="HTH_3"/>
    <property type="match status" value="1"/>
</dbReference>
<proteinExistence type="predicted"/>
<dbReference type="Gene3D" id="1.10.260.40">
    <property type="entry name" value="lambda repressor-like DNA-binding domains"/>
    <property type="match status" value="1"/>
</dbReference>
<dbReference type="AlphaFoldDB" id="A0A076LF72"/>